<keyword evidence="5" id="KW-0804">Transcription</keyword>
<dbReference type="Proteomes" id="UP000245708">
    <property type="component" value="Unassembled WGS sequence"/>
</dbReference>
<dbReference type="Pfam" id="PF03466">
    <property type="entry name" value="LysR_substrate"/>
    <property type="match status" value="1"/>
</dbReference>
<name>A0A316GIB6_9RHOB</name>
<dbReference type="SUPFAM" id="SSF53850">
    <property type="entry name" value="Periplasmic binding protein-like II"/>
    <property type="match status" value="1"/>
</dbReference>
<keyword evidence="8" id="KW-1185">Reference proteome</keyword>
<dbReference type="SUPFAM" id="SSF46785">
    <property type="entry name" value="Winged helix' DNA-binding domain"/>
    <property type="match status" value="1"/>
</dbReference>
<feature type="domain" description="HTH lysR-type" evidence="6">
    <location>
        <begin position="2"/>
        <end position="59"/>
    </location>
</feature>
<dbReference type="GO" id="GO:0003677">
    <property type="term" value="F:DNA binding"/>
    <property type="evidence" value="ECO:0007669"/>
    <property type="project" value="UniProtKB-KW"/>
</dbReference>
<dbReference type="InterPro" id="IPR005119">
    <property type="entry name" value="LysR_subst-bd"/>
</dbReference>
<dbReference type="PANTHER" id="PTHR30346">
    <property type="entry name" value="TRANSCRIPTIONAL DUAL REGULATOR HCAR-RELATED"/>
    <property type="match status" value="1"/>
</dbReference>
<evidence type="ECO:0000256" key="4">
    <source>
        <dbReference type="ARBA" id="ARBA00023159"/>
    </source>
</evidence>
<dbReference type="FunFam" id="1.10.10.10:FF:000001">
    <property type="entry name" value="LysR family transcriptional regulator"/>
    <property type="match status" value="1"/>
</dbReference>
<gene>
    <name evidence="7" type="ORF">C7455_10942</name>
</gene>
<dbReference type="InterPro" id="IPR036390">
    <property type="entry name" value="WH_DNA-bd_sf"/>
</dbReference>
<dbReference type="OrthoDB" id="9775392at2"/>
<dbReference type="PANTHER" id="PTHR30346:SF26">
    <property type="entry name" value="HYDROGEN PEROXIDE-INDUCIBLE GENES ACTIVATOR"/>
    <property type="match status" value="1"/>
</dbReference>
<evidence type="ECO:0000259" key="6">
    <source>
        <dbReference type="PROSITE" id="PS50931"/>
    </source>
</evidence>
<dbReference type="GO" id="GO:0032993">
    <property type="term" value="C:protein-DNA complex"/>
    <property type="evidence" value="ECO:0007669"/>
    <property type="project" value="TreeGrafter"/>
</dbReference>
<dbReference type="Pfam" id="PF00126">
    <property type="entry name" value="HTH_1"/>
    <property type="match status" value="1"/>
</dbReference>
<sequence length="306" mass="33926">MPTLQQLRYLVLLDETLHFGRAADRAHVTQPTLSAQLAALEAKLGLQLVERSRSRVLMTPEGHEIATRARRILREVDEIAELSNRGRQPLGGTIRVGVVASLGSYFLPLVIPDLHASHPSLRLYVREGVSADLMTRLDEGTLDLLFIPLPVRGSELETARLFREPLLAVAPNDHPLAQLAIVPRERLRGETILSLEPGHKLHEQVSQICADTGAEISLDYGATSLDTIRQMVGMGLGLSLLPALYVRSEVQPNRLVTARPLSGPQPFRTVGMVWRRRAPRAEEYAELAQVLRRILRDTAPEVTVID</sequence>
<keyword evidence="4" id="KW-0010">Activator</keyword>
<evidence type="ECO:0000256" key="2">
    <source>
        <dbReference type="ARBA" id="ARBA00023015"/>
    </source>
</evidence>
<dbReference type="InterPro" id="IPR036388">
    <property type="entry name" value="WH-like_DNA-bd_sf"/>
</dbReference>
<organism evidence="7 8">
    <name type="scientific">Roseicyclus mahoneyensis</name>
    <dbReference type="NCBI Taxonomy" id="164332"/>
    <lineage>
        <taxon>Bacteria</taxon>
        <taxon>Pseudomonadati</taxon>
        <taxon>Pseudomonadota</taxon>
        <taxon>Alphaproteobacteria</taxon>
        <taxon>Rhodobacterales</taxon>
        <taxon>Roseobacteraceae</taxon>
        <taxon>Roseicyclus</taxon>
    </lineage>
</organism>
<dbReference type="Gene3D" id="3.40.190.10">
    <property type="entry name" value="Periplasmic binding protein-like II"/>
    <property type="match status" value="2"/>
</dbReference>
<dbReference type="RefSeq" id="WP_109669938.1">
    <property type="nucleotide sequence ID" value="NZ_QGGW01000009.1"/>
</dbReference>
<dbReference type="Gene3D" id="1.10.10.10">
    <property type="entry name" value="Winged helix-like DNA-binding domain superfamily/Winged helix DNA-binding domain"/>
    <property type="match status" value="1"/>
</dbReference>
<evidence type="ECO:0000256" key="1">
    <source>
        <dbReference type="ARBA" id="ARBA00009437"/>
    </source>
</evidence>
<dbReference type="PROSITE" id="PS50931">
    <property type="entry name" value="HTH_LYSR"/>
    <property type="match status" value="1"/>
</dbReference>
<comment type="similarity">
    <text evidence="1">Belongs to the LysR transcriptional regulatory family.</text>
</comment>
<protein>
    <submittedName>
        <fullName evidence="7">LysR family transcriptional regulator</fullName>
    </submittedName>
</protein>
<evidence type="ECO:0000313" key="8">
    <source>
        <dbReference type="Proteomes" id="UP000245708"/>
    </source>
</evidence>
<proteinExistence type="inferred from homology"/>
<keyword evidence="3" id="KW-0238">DNA-binding</keyword>
<dbReference type="AlphaFoldDB" id="A0A316GIB6"/>
<reference evidence="7 8" key="1">
    <citation type="submission" date="2018-05" db="EMBL/GenBank/DDBJ databases">
        <title>Genomic Encyclopedia of Type Strains, Phase IV (KMG-IV): sequencing the most valuable type-strain genomes for metagenomic binning, comparative biology and taxonomic classification.</title>
        <authorList>
            <person name="Goeker M."/>
        </authorList>
    </citation>
    <scope>NUCLEOTIDE SEQUENCE [LARGE SCALE GENOMIC DNA]</scope>
    <source>
        <strain evidence="7 8">DSM 16097</strain>
    </source>
</reference>
<comment type="caution">
    <text evidence="7">The sequence shown here is derived from an EMBL/GenBank/DDBJ whole genome shotgun (WGS) entry which is preliminary data.</text>
</comment>
<evidence type="ECO:0000313" key="7">
    <source>
        <dbReference type="EMBL" id="PWK59120.1"/>
    </source>
</evidence>
<dbReference type="PRINTS" id="PR00039">
    <property type="entry name" value="HTHLYSR"/>
</dbReference>
<evidence type="ECO:0000256" key="3">
    <source>
        <dbReference type="ARBA" id="ARBA00023125"/>
    </source>
</evidence>
<dbReference type="GO" id="GO:0003700">
    <property type="term" value="F:DNA-binding transcription factor activity"/>
    <property type="evidence" value="ECO:0007669"/>
    <property type="project" value="InterPro"/>
</dbReference>
<dbReference type="CDD" id="cd08411">
    <property type="entry name" value="PBP2_OxyR"/>
    <property type="match status" value="1"/>
</dbReference>
<dbReference type="EMBL" id="QGGW01000009">
    <property type="protein sequence ID" value="PWK59120.1"/>
    <property type="molecule type" value="Genomic_DNA"/>
</dbReference>
<dbReference type="InterPro" id="IPR000847">
    <property type="entry name" value="LysR_HTH_N"/>
</dbReference>
<evidence type="ECO:0000256" key="5">
    <source>
        <dbReference type="ARBA" id="ARBA00023163"/>
    </source>
</evidence>
<accession>A0A316GIB6</accession>
<keyword evidence="2" id="KW-0805">Transcription regulation</keyword>